<dbReference type="Proteomes" id="UP000252586">
    <property type="component" value="Unassembled WGS sequence"/>
</dbReference>
<keyword evidence="3" id="KW-1185">Reference proteome</keyword>
<evidence type="ECO:0000313" key="2">
    <source>
        <dbReference type="EMBL" id="RBO85211.1"/>
    </source>
</evidence>
<proteinExistence type="predicted"/>
<gene>
    <name evidence="2" type="ORF">DFR74_11559</name>
</gene>
<sequence>MYLDRALAELRAQDYPVRDADTARLSAFVRKHLRLEGHYSFHLPDLGGSHRPLRDPDAPDDDS</sequence>
<evidence type="ECO:0000256" key="1">
    <source>
        <dbReference type="SAM" id="MobiDB-lite"/>
    </source>
</evidence>
<evidence type="ECO:0008006" key="4">
    <source>
        <dbReference type="Google" id="ProtNLM"/>
    </source>
</evidence>
<comment type="caution">
    <text evidence="2">The sequence shown here is derived from an EMBL/GenBank/DDBJ whole genome shotgun (WGS) entry which is preliminary data.</text>
</comment>
<evidence type="ECO:0000313" key="3">
    <source>
        <dbReference type="Proteomes" id="UP000252586"/>
    </source>
</evidence>
<dbReference type="AlphaFoldDB" id="A0A366D594"/>
<organism evidence="2 3">
    <name type="scientific">Nocardia puris</name>
    <dbReference type="NCBI Taxonomy" id="208602"/>
    <lineage>
        <taxon>Bacteria</taxon>
        <taxon>Bacillati</taxon>
        <taxon>Actinomycetota</taxon>
        <taxon>Actinomycetes</taxon>
        <taxon>Mycobacteriales</taxon>
        <taxon>Nocardiaceae</taxon>
        <taxon>Nocardia</taxon>
    </lineage>
</organism>
<dbReference type="EMBL" id="QNRE01000015">
    <property type="protein sequence ID" value="RBO85211.1"/>
    <property type="molecule type" value="Genomic_DNA"/>
</dbReference>
<reference evidence="2 3" key="1">
    <citation type="submission" date="2018-06" db="EMBL/GenBank/DDBJ databases">
        <title>Genomic Encyclopedia of Type Strains, Phase IV (KMG-IV): sequencing the most valuable type-strain genomes for metagenomic binning, comparative biology and taxonomic classification.</title>
        <authorList>
            <person name="Goeker M."/>
        </authorList>
    </citation>
    <scope>NUCLEOTIDE SEQUENCE [LARGE SCALE GENOMIC DNA]</scope>
    <source>
        <strain evidence="2 3">DSM 44599</strain>
    </source>
</reference>
<feature type="region of interest" description="Disordered" evidence="1">
    <location>
        <begin position="40"/>
        <end position="63"/>
    </location>
</feature>
<name>A0A366D594_9NOCA</name>
<protein>
    <recommendedName>
        <fullName evidence="4">Tn3 transposase DDE domain-containing protein</fullName>
    </recommendedName>
</protein>
<accession>A0A366D594</accession>